<dbReference type="RefSeq" id="WP_011822151.1">
    <property type="nucleotide sequence ID" value="NC_008818.1"/>
</dbReference>
<dbReference type="InterPro" id="IPR025246">
    <property type="entry name" value="IS30-like_HTH"/>
</dbReference>
<evidence type="ECO:0007829" key="5">
    <source>
        <dbReference type="PDB" id="2LVS"/>
    </source>
</evidence>
<dbReference type="GeneID" id="4781861"/>
<dbReference type="KEGG" id="hbu:Hbut_0986"/>
<dbReference type="Proteomes" id="UP000002593">
    <property type="component" value="Chromosome"/>
</dbReference>
<dbReference type="Pfam" id="PF01978">
    <property type="entry name" value="TrmB"/>
    <property type="match status" value="1"/>
</dbReference>
<dbReference type="HOGENOM" id="CLU_157018_0_0_2"/>
<dbReference type="EnsemblBacteria" id="ABM80833">
    <property type="protein sequence ID" value="ABM80833"/>
    <property type="gene ID" value="Hbut_0986"/>
</dbReference>
<dbReference type="SUPFAM" id="SSF46689">
    <property type="entry name" value="Homeodomain-like"/>
    <property type="match status" value="1"/>
</dbReference>
<keyword evidence="4" id="KW-1185">Reference proteome</keyword>
<dbReference type="AlphaFoldDB" id="A2BLH2"/>
<dbReference type="PDBsum" id="2LVS"/>
<reference evidence="5" key="2">
    <citation type="journal article" date="2013" name="Nucleic Acids Res.">
        <title>Solution properties of the archaeal CRISPR DNA repeat-binding homeodomain protein Cbp2.</title>
        <authorList>
            <person name="Kenchappa C.S."/>
            <person name="Heidarsson P.O."/>
            <person name="Kragelund B.B."/>
            <person name="Garrett R.A."/>
            <person name="Poulsen F.M."/>
        </authorList>
    </citation>
    <scope>STRUCTURE BY NMR</scope>
</reference>
<protein>
    <submittedName>
        <fullName evidence="3">Uncharacterized protein</fullName>
    </submittedName>
</protein>
<dbReference type="InterPro" id="IPR002831">
    <property type="entry name" value="Tscrpt_reg_TrmB_N"/>
</dbReference>
<proteinExistence type="evidence at protein level"/>
<evidence type="ECO:0000313" key="4">
    <source>
        <dbReference type="Proteomes" id="UP000002593"/>
    </source>
</evidence>
<evidence type="ECO:0000313" key="3">
    <source>
        <dbReference type="EMBL" id="ABM80833.1"/>
    </source>
</evidence>
<dbReference type="Pfam" id="PF13936">
    <property type="entry name" value="HTH_38"/>
    <property type="match status" value="1"/>
</dbReference>
<organism evidence="3 4">
    <name type="scientific">Hyperthermus butylicus (strain DSM 5456 / JCM 9403 / PLM1-5)</name>
    <dbReference type="NCBI Taxonomy" id="415426"/>
    <lineage>
        <taxon>Archaea</taxon>
        <taxon>Thermoproteota</taxon>
        <taxon>Thermoprotei</taxon>
        <taxon>Desulfurococcales</taxon>
        <taxon>Pyrodictiaceae</taxon>
        <taxon>Hyperthermus</taxon>
    </lineage>
</organism>
<reference evidence="3 4" key="1">
    <citation type="journal article" date="2007" name="Archaea">
        <title>The genome of Hyperthermus butylicus: a sulfur-reducing, peptide fermenting, neutrophilic Crenarchaeote growing up to 108 degrees C.</title>
        <authorList>
            <person name="Brugger K."/>
            <person name="Chen L."/>
            <person name="Stark M."/>
            <person name="Zibat A."/>
            <person name="Redder P."/>
            <person name="Ruepp A."/>
            <person name="Awayez M."/>
            <person name="She Q."/>
            <person name="Garrett R.A."/>
            <person name="Klenk H.P."/>
        </authorList>
    </citation>
    <scope>NUCLEOTIDE SEQUENCE [LARGE SCALE GENOMIC DNA]</scope>
    <source>
        <strain evidence="4">DSM 5456 / JCM 9403 / PLM1-5</strain>
    </source>
</reference>
<gene>
    <name evidence="3" type="ordered locus">Hbut_0986</name>
</gene>
<dbReference type="InterPro" id="IPR009057">
    <property type="entry name" value="Homeodomain-like_sf"/>
</dbReference>
<dbReference type="eggNOG" id="arCOG03358">
    <property type="taxonomic scope" value="Archaea"/>
</dbReference>
<dbReference type="Gene3D" id="1.10.10.60">
    <property type="entry name" value="Homeodomain-like"/>
    <property type="match status" value="2"/>
</dbReference>
<dbReference type="EMBL" id="CP000493">
    <property type="protein sequence ID" value="ABM80833.1"/>
    <property type="molecule type" value="Genomic_DNA"/>
</dbReference>
<feature type="domain" description="Transposase IS30-like HTH" evidence="2">
    <location>
        <begin position="58"/>
        <end position="99"/>
    </location>
</feature>
<dbReference type="OrthoDB" id="14763at2157"/>
<dbReference type="InterPro" id="IPR011991">
    <property type="entry name" value="ArsR-like_HTH"/>
</dbReference>
<keyword evidence="5" id="KW-0002">3D-structure</keyword>
<evidence type="ECO:0000259" key="2">
    <source>
        <dbReference type="Pfam" id="PF13936"/>
    </source>
</evidence>
<name>A2BLH2_HYPBU</name>
<sequence length="103" mass="12001">MPSVNDCLDIVEKLYKDGVPVKEIAKRCNNSMSTVYKALEKLEAMGRIKRRKGRYRQHRRLTEEELAPIRELYLKGATVYEIARQLGRPESTIYYALKKLGLK</sequence>
<feature type="domain" description="Transcription regulator TrmB N-terminal" evidence="1">
    <location>
        <begin position="18"/>
        <end position="57"/>
    </location>
</feature>
<evidence type="ECO:0000259" key="1">
    <source>
        <dbReference type="Pfam" id="PF01978"/>
    </source>
</evidence>
<dbReference type="SMR" id="A2BLH2"/>
<accession>A2BLH2</accession>
<dbReference type="PDB" id="2LVS">
    <property type="method" value="NMR"/>
    <property type="chains" value="A=1-103"/>
</dbReference>
<dbReference type="EvolutionaryTrace" id="A2BLH2"/>
<dbReference type="CDD" id="cd00090">
    <property type="entry name" value="HTH_ARSR"/>
    <property type="match status" value="1"/>
</dbReference>